<dbReference type="CDD" id="cd08558">
    <property type="entry name" value="PI-PLCc_eukaryota"/>
    <property type="match status" value="1"/>
</dbReference>
<feature type="region of interest" description="Disordered" evidence="11">
    <location>
        <begin position="1020"/>
        <end position="1042"/>
    </location>
</feature>
<dbReference type="GO" id="GO:0051209">
    <property type="term" value="P:release of sequestered calcium ion into cytosol"/>
    <property type="evidence" value="ECO:0007669"/>
    <property type="project" value="TreeGrafter"/>
</dbReference>
<evidence type="ECO:0000256" key="7">
    <source>
        <dbReference type="ARBA" id="ARBA00023224"/>
    </source>
</evidence>
<evidence type="ECO:0000256" key="9">
    <source>
        <dbReference type="PROSITE-ProRule" id="PRU00168"/>
    </source>
</evidence>
<feature type="domain" description="Ras-associating" evidence="15">
    <location>
        <begin position="3122"/>
        <end position="3205"/>
    </location>
</feature>
<feature type="region of interest" description="Disordered" evidence="11">
    <location>
        <begin position="2523"/>
        <end position="2573"/>
    </location>
</feature>
<dbReference type="PROSITE" id="PS50200">
    <property type="entry name" value="RA"/>
    <property type="match status" value="2"/>
</dbReference>
<keyword evidence="6 10" id="KW-0443">Lipid metabolism</keyword>
<dbReference type="EMBL" id="CAJFCJ010000015">
    <property type="protein sequence ID" value="CAD5121793.1"/>
    <property type="molecule type" value="Genomic_DNA"/>
</dbReference>
<dbReference type="InterPro" id="IPR001192">
    <property type="entry name" value="PI-PLC_fam"/>
</dbReference>
<keyword evidence="4 10" id="KW-0378">Hydrolase</keyword>
<dbReference type="InterPro" id="IPR036770">
    <property type="entry name" value="Ankyrin_rpt-contain_sf"/>
</dbReference>
<dbReference type="GO" id="GO:0005737">
    <property type="term" value="C:cytoplasm"/>
    <property type="evidence" value="ECO:0007669"/>
    <property type="project" value="UniProtKB-SubCell"/>
</dbReference>
<keyword evidence="17" id="KW-1185">Reference proteome</keyword>
<feature type="domain" description="Ras-GEF" evidence="14">
    <location>
        <begin position="1555"/>
        <end position="1815"/>
    </location>
</feature>
<dbReference type="SMART" id="SM00148">
    <property type="entry name" value="PLCXc"/>
    <property type="match status" value="1"/>
</dbReference>
<dbReference type="SMART" id="SM00147">
    <property type="entry name" value="RasGEF"/>
    <property type="match status" value="1"/>
</dbReference>
<dbReference type="SMART" id="SM00314">
    <property type="entry name" value="RA"/>
    <property type="match status" value="2"/>
</dbReference>
<dbReference type="InterPro" id="IPR000909">
    <property type="entry name" value="PLipase_C_PInositol-sp_X_dom"/>
</dbReference>
<feature type="region of interest" description="Disordered" evidence="11">
    <location>
        <begin position="317"/>
        <end position="383"/>
    </location>
</feature>
<protein>
    <recommendedName>
        <fullName evidence="2 10">Phosphoinositide phospholipase C</fullName>
        <ecNumber evidence="2 10">3.1.4.11</ecNumber>
    </recommendedName>
</protein>
<dbReference type="PRINTS" id="PR00390">
    <property type="entry name" value="PHPHLIPASEC"/>
</dbReference>
<feature type="repeat" description="ANK" evidence="8">
    <location>
        <begin position="87"/>
        <end position="115"/>
    </location>
</feature>
<keyword evidence="8" id="KW-0040">ANK repeat</keyword>
<dbReference type="Pfam" id="PF09279">
    <property type="entry name" value="EF-hand_like"/>
    <property type="match status" value="1"/>
</dbReference>
<feature type="compositionally biased region" description="Basic and acidic residues" evidence="11">
    <location>
        <begin position="325"/>
        <end position="348"/>
    </location>
</feature>
<feature type="region of interest" description="Disordered" evidence="11">
    <location>
        <begin position="548"/>
        <end position="605"/>
    </location>
</feature>
<evidence type="ECO:0000256" key="11">
    <source>
        <dbReference type="SAM" id="MobiDB-lite"/>
    </source>
</evidence>
<evidence type="ECO:0000256" key="8">
    <source>
        <dbReference type="PROSITE-ProRule" id="PRU00023"/>
    </source>
</evidence>
<feature type="region of interest" description="Disordered" evidence="11">
    <location>
        <begin position="38"/>
        <end position="84"/>
    </location>
</feature>
<dbReference type="SUPFAM" id="SSF49562">
    <property type="entry name" value="C2 domain (Calcium/lipid-binding domain, CaLB)"/>
    <property type="match status" value="1"/>
</dbReference>
<dbReference type="PROSITE" id="PS50007">
    <property type="entry name" value="PIPLC_X_DOMAIN"/>
    <property type="match status" value="1"/>
</dbReference>
<feature type="region of interest" description="Disordered" evidence="11">
    <location>
        <begin position="2595"/>
        <end position="2626"/>
    </location>
</feature>
<dbReference type="GO" id="GO:0007186">
    <property type="term" value="P:G protein-coupled receptor signaling pathway"/>
    <property type="evidence" value="ECO:0007669"/>
    <property type="project" value="TreeGrafter"/>
</dbReference>
<dbReference type="SUPFAM" id="SSF48403">
    <property type="entry name" value="Ankyrin repeat"/>
    <property type="match status" value="1"/>
</dbReference>
<name>A0A7I8W4T4_9ANNE</name>
<dbReference type="InterPro" id="IPR002110">
    <property type="entry name" value="Ankyrin_rpt"/>
</dbReference>
<dbReference type="FunFam" id="1.10.238.10:FF:000005">
    <property type="entry name" value="Phosphoinositide phospholipase C"/>
    <property type="match status" value="1"/>
</dbReference>
<keyword evidence="7" id="KW-0807">Transducer</keyword>
<dbReference type="PROSITE" id="PS50004">
    <property type="entry name" value="C2"/>
    <property type="match status" value="1"/>
</dbReference>
<dbReference type="Pfam" id="PF00617">
    <property type="entry name" value="RasGEF"/>
    <property type="match status" value="1"/>
</dbReference>
<dbReference type="InterPro" id="IPR016024">
    <property type="entry name" value="ARM-type_fold"/>
</dbReference>
<feature type="compositionally biased region" description="Polar residues" evidence="11">
    <location>
        <begin position="575"/>
        <end position="585"/>
    </location>
</feature>
<dbReference type="InterPro" id="IPR001895">
    <property type="entry name" value="RASGEF_cat_dom"/>
</dbReference>
<comment type="caution">
    <text evidence="16">The sequence shown here is derived from an EMBL/GenBank/DDBJ whole genome shotgun (WGS) entry which is preliminary data.</text>
</comment>
<dbReference type="InterPro" id="IPR000159">
    <property type="entry name" value="RA_dom"/>
</dbReference>
<gene>
    <name evidence="16" type="ORF">DGYR_LOCUS9700</name>
</gene>
<dbReference type="Pfam" id="PF00387">
    <property type="entry name" value="PI-PLC-Y"/>
    <property type="match status" value="1"/>
</dbReference>
<dbReference type="SUPFAM" id="SSF47473">
    <property type="entry name" value="EF-hand"/>
    <property type="match status" value="1"/>
</dbReference>
<dbReference type="GO" id="GO:0004435">
    <property type="term" value="F:phosphatidylinositol-4,5-bisphosphate phospholipase C activity"/>
    <property type="evidence" value="ECO:0007669"/>
    <property type="project" value="UniProtKB-EC"/>
</dbReference>
<dbReference type="Pfam" id="PF00788">
    <property type="entry name" value="RA"/>
    <property type="match status" value="2"/>
</dbReference>
<keyword evidence="5 10" id="KW-0442">Lipid degradation</keyword>
<evidence type="ECO:0000259" key="13">
    <source>
        <dbReference type="PROSITE" id="PS50008"/>
    </source>
</evidence>
<dbReference type="GO" id="GO:0005085">
    <property type="term" value="F:guanyl-nucleotide exchange factor activity"/>
    <property type="evidence" value="ECO:0007669"/>
    <property type="project" value="UniProtKB-KW"/>
</dbReference>
<feature type="domain" description="PI-PLC Y-box" evidence="13">
    <location>
        <begin position="2765"/>
        <end position="2923"/>
    </location>
</feature>
<dbReference type="Proteomes" id="UP000549394">
    <property type="component" value="Unassembled WGS sequence"/>
</dbReference>
<dbReference type="Pfam" id="PF00023">
    <property type="entry name" value="Ank"/>
    <property type="match status" value="1"/>
</dbReference>
<feature type="region of interest" description="Disordered" evidence="11">
    <location>
        <begin position="2052"/>
        <end position="2111"/>
    </location>
</feature>
<feature type="compositionally biased region" description="Basic residues" evidence="11">
    <location>
        <begin position="2666"/>
        <end position="2676"/>
    </location>
</feature>
<dbReference type="InterPro" id="IPR000008">
    <property type="entry name" value="C2_dom"/>
</dbReference>
<evidence type="ECO:0000256" key="2">
    <source>
        <dbReference type="ARBA" id="ARBA00012368"/>
    </source>
</evidence>
<comment type="subcellular location">
    <subcellularLocation>
        <location evidence="1">Cytoplasm</location>
    </subcellularLocation>
</comment>
<feature type="compositionally biased region" description="Polar residues" evidence="11">
    <location>
        <begin position="2678"/>
        <end position="2693"/>
    </location>
</feature>
<dbReference type="OrthoDB" id="269822at2759"/>
<feature type="compositionally biased region" description="Acidic residues" evidence="11">
    <location>
        <begin position="2540"/>
        <end position="2553"/>
    </location>
</feature>
<evidence type="ECO:0000256" key="6">
    <source>
        <dbReference type="ARBA" id="ARBA00023098"/>
    </source>
</evidence>
<dbReference type="PROSITE" id="PS50009">
    <property type="entry name" value="RASGEF_CAT"/>
    <property type="match status" value="1"/>
</dbReference>
<dbReference type="GO" id="GO:0007265">
    <property type="term" value="P:Ras protein signal transduction"/>
    <property type="evidence" value="ECO:0007669"/>
    <property type="project" value="TreeGrafter"/>
</dbReference>
<proteinExistence type="predicted"/>
<dbReference type="InterPro" id="IPR023578">
    <property type="entry name" value="Ras_GEF_dom_sf"/>
</dbReference>
<dbReference type="InterPro" id="IPR017946">
    <property type="entry name" value="PLC-like_Pdiesterase_TIM-brl"/>
</dbReference>
<dbReference type="Pfam" id="PF12796">
    <property type="entry name" value="Ank_2"/>
    <property type="match status" value="1"/>
</dbReference>
<dbReference type="Gene3D" id="2.30.29.30">
    <property type="entry name" value="Pleckstrin-homology domain (PH domain)/Phosphotyrosine-binding domain (PTB)"/>
    <property type="match status" value="2"/>
</dbReference>
<dbReference type="SMART" id="SM00149">
    <property type="entry name" value="PLCYc"/>
    <property type="match status" value="1"/>
</dbReference>
<feature type="region of interest" description="Disordered" evidence="11">
    <location>
        <begin position="3364"/>
        <end position="3427"/>
    </location>
</feature>
<evidence type="ECO:0000256" key="3">
    <source>
        <dbReference type="ARBA" id="ARBA00022490"/>
    </source>
</evidence>
<organism evidence="16 17">
    <name type="scientific">Dimorphilus gyrociliatus</name>
    <dbReference type="NCBI Taxonomy" id="2664684"/>
    <lineage>
        <taxon>Eukaryota</taxon>
        <taxon>Metazoa</taxon>
        <taxon>Spiralia</taxon>
        <taxon>Lophotrochozoa</taxon>
        <taxon>Annelida</taxon>
        <taxon>Polychaeta</taxon>
        <taxon>Polychaeta incertae sedis</taxon>
        <taxon>Dinophilidae</taxon>
        <taxon>Dimorphilus</taxon>
    </lineage>
</organism>
<dbReference type="InterPro" id="IPR036964">
    <property type="entry name" value="RASGEF_cat_dom_sf"/>
</dbReference>
<feature type="region of interest" description="Disordered" evidence="11">
    <location>
        <begin position="2642"/>
        <end position="2758"/>
    </location>
</feature>
<keyword evidence="9" id="KW-0344">Guanine-nucleotide releasing factor</keyword>
<dbReference type="Pfam" id="PF00168">
    <property type="entry name" value="C2"/>
    <property type="match status" value="1"/>
</dbReference>
<dbReference type="InterPro" id="IPR011992">
    <property type="entry name" value="EF-hand-dom_pair"/>
</dbReference>
<dbReference type="InterPro" id="IPR015359">
    <property type="entry name" value="PLC_EF-hand-like"/>
</dbReference>
<dbReference type="Gene3D" id="1.10.840.10">
    <property type="entry name" value="Ras guanine-nucleotide exchange factors catalytic domain"/>
    <property type="match status" value="1"/>
</dbReference>
<dbReference type="PROSITE" id="PS50297">
    <property type="entry name" value="ANK_REP_REGION"/>
    <property type="match status" value="1"/>
</dbReference>
<evidence type="ECO:0000256" key="4">
    <source>
        <dbReference type="ARBA" id="ARBA00022801"/>
    </source>
</evidence>
<dbReference type="InterPro" id="IPR001711">
    <property type="entry name" value="PLipase_C_Pinositol-sp_Y"/>
</dbReference>
<dbReference type="Gene3D" id="2.60.40.150">
    <property type="entry name" value="C2 domain"/>
    <property type="match status" value="1"/>
</dbReference>
<dbReference type="SUPFAM" id="SSF54236">
    <property type="entry name" value="Ubiquitin-like"/>
    <property type="match status" value="2"/>
</dbReference>
<reference evidence="16 17" key="1">
    <citation type="submission" date="2020-08" db="EMBL/GenBank/DDBJ databases">
        <authorList>
            <person name="Hejnol A."/>
        </authorList>
    </citation>
    <scope>NUCLEOTIDE SEQUENCE [LARGE SCALE GENOMIC DNA]</scope>
</reference>
<dbReference type="SUPFAM" id="SSF48366">
    <property type="entry name" value="Ras GEF"/>
    <property type="match status" value="1"/>
</dbReference>
<dbReference type="SMART" id="SM00248">
    <property type="entry name" value="ANK"/>
    <property type="match status" value="3"/>
</dbReference>
<dbReference type="Pfam" id="PF00388">
    <property type="entry name" value="PI-PLC-X"/>
    <property type="match status" value="1"/>
</dbReference>
<evidence type="ECO:0000256" key="1">
    <source>
        <dbReference type="ARBA" id="ARBA00004496"/>
    </source>
</evidence>
<feature type="compositionally biased region" description="Polar residues" evidence="11">
    <location>
        <begin position="291"/>
        <end position="305"/>
    </location>
</feature>
<evidence type="ECO:0000259" key="14">
    <source>
        <dbReference type="PROSITE" id="PS50009"/>
    </source>
</evidence>
<evidence type="ECO:0000256" key="5">
    <source>
        <dbReference type="ARBA" id="ARBA00022963"/>
    </source>
</evidence>
<dbReference type="GO" id="GO:0016042">
    <property type="term" value="P:lipid catabolic process"/>
    <property type="evidence" value="ECO:0007669"/>
    <property type="project" value="UniProtKB-KW"/>
</dbReference>
<evidence type="ECO:0000259" key="12">
    <source>
        <dbReference type="PROSITE" id="PS50004"/>
    </source>
</evidence>
<feature type="domain" description="Ras-associating" evidence="15">
    <location>
        <begin position="3258"/>
        <end position="3337"/>
    </location>
</feature>
<dbReference type="InterPro" id="IPR035892">
    <property type="entry name" value="C2_domain_sf"/>
</dbReference>
<dbReference type="PANTHER" id="PTHR10336:SF6">
    <property type="entry name" value="1-PHOSPHATIDYLINOSITOL 4,5-BISPHOSPHATE PHOSPHODIESTERASE EPSILON-1"/>
    <property type="match status" value="1"/>
</dbReference>
<dbReference type="Gene3D" id="3.20.20.190">
    <property type="entry name" value="Phosphatidylinositol (PI) phosphodiesterase"/>
    <property type="match status" value="2"/>
</dbReference>
<dbReference type="InterPro" id="IPR011993">
    <property type="entry name" value="PH-like_dom_sf"/>
</dbReference>
<feature type="region of interest" description="Disordered" evidence="11">
    <location>
        <begin position="276"/>
        <end position="305"/>
    </location>
</feature>
<feature type="domain" description="C2" evidence="12">
    <location>
        <begin position="2928"/>
        <end position="3055"/>
    </location>
</feature>
<feature type="repeat" description="ANK" evidence="8">
    <location>
        <begin position="181"/>
        <end position="215"/>
    </location>
</feature>
<dbReference type="CDD" id="cd00275">
    <property type="entry name" value="C2_PLC_like"/>
    <property type="match status" value="1"/>
</dbReference>
<feature type="compositionally biased region" description="Polar residues" evidence="11">
    <location>
        <begin position="3388"/>
        <end position="3407"/>
    </location>
</feature>
<feature type="region of interest" description="Disordered" evidence="11">
    <location>
        <begin position="915"/>
        <end position="935"/>
    </location>
</feature>
<feature type="compositionally biased region" description="Polar residues" evidence="11">
    <location>
        <begin position="2055"/>
        <end position="2066"/>
    </location>
</feature>
<evidence type="ECO:0000313" key="16">
    <source>
        <dbReference type="EMBL" id="CAD5121793.1"/>
    </source>
</evidence>
<sequence>MARRTSSGCSSIFDLTSEGEALERAIRDNDTRATKRIIEQHPADRSSSWSSGPYGSSAVSGGGSAGASAPGSSGSGAGGIDRRESYDPGSALHVAVQHGAKDVLELLLKFGLDPNDPGCPLGAIPRGGAVDSENCSSASNFPFDVLKCLPPLFLAVTEKRPNCVRVLQSHGANPNIRDSRTGCSPLHLAASNAFRCADCARALLSGGARLCLADRSGVTPRQLQPELVEEQRRLIYDALARIATSAYLSVIPQSSGDTGGDSLSIGARFFRRLGSDYSRQKRSKDSASDYGPSTQNRDRTSSLTSARSRWSLNFRFSASPPPNSYREESMCEMEHSCRSSDPEREPLTSERSSLIARSRLGSRKKTGSRPKFQASDPPTEANSAEMVERSLQTLMKTAMNPECIASLLEGLQLHLAALTQVKEGADSSPLERALAQLLNQILKTCIGEMQQTQNGAEKLAILQQLSKLLRLVVALLKAHHSLHFIALVIANRIMDSCVVERVYHPWELEDENCQEKNGPFTRSIPLDMGVRTHLDTLLGAKSPKSTLRNSFRMSLHQQESTRSMRSSGLVESVSKEASVSDTDAGTETENREPETTPIHELNSTDPSPVVAVLSSAIQQHKKNHNRQKCTPSFRQRACVHHCIQILSARLLVFFCHQPNSQHRMVNDEHIRALVDALDPNHDPHLLCLVLQALACIALNPLYHGALSDADIPDTLMQLLLPSDEWYYTNHSTRYARYVKYHAARILVYMGLFQRLGGRVNLFDAKAFADLNGPSKNMHHHGAEDSFIDQMAMGKLLLCGHRRQVVAGSLEGLVAEIIAEAEKDDDNPHVCQDLASPPRMQTRHGSLAVDFLPAVPQSKRASEETLACWDKYLLSKLSLTYALLNGAPLVVHPIIILRLLCHKVFGPMLRRKTNYSDKNLSPPAVSESDSCPPQFRSHSIAVTDSKKLHKIQKNRSGSVDKQLSYRNRKKRHGRNMSLALRDIGEGLMTPLDILNTSPSDSFLHLDSLDDDGSQRRRFRFPSLKTHSKSQGHLAGVGRSDSEDRQYEDKDIKLMQKELINLPTFVVDASKHTSTLLVSRSSSVPELLSSSNSVPICEIAVHETSDAESVDRQAYNSADQAIVVHFAAASPIDSPASNRSSFDETSKLGDSLNPHHHVVIQPLPKNEKSPLTLTFSNPSNYSFEVLSYHKGVMKVIDTWLNICPLDLECSAAMRRETREFLHKFSLLGPEYKMWTKKQLERLNLDEFDIRRASTTAVPDVDNVNSEYKRLQHLVVEGELPCEKEDAAMLAGIQQHLEEAWPEEDDNDDQEQVEQELLDCDYQKKERKDYLLKHRPKKLTSTRRKGKLTKSLLCLHEDGLGMPCMQNEESQALAKCLPPEYRHVKVVEKLVEDKMHRLFHTPYYDNELKLKQLYVKICKNLAAYDCKLYPVKEVETARGSIKKRTNRLLGINPEKLVLLDRKTKKNIQVHRMNEITSLEEHKSSDIITLEFRGSAPWRLTSSSISNLKSALQDVMDPSVTNANIFHHNMLEFSSTNQEQEITSDYADELKQMTDLLHFPEEVAALMTRKEYEQFNNVKPIYYIRQVTVELNKIMRDSSEPTVQNLVNRFNEVSAWITQIIIDQQSYEDRKAVLTCIIRLAVTCFTLGNFNTTVEILAGLKSHKLKPFWLCIQDEDLSSLTTLESVLLTCRECTDEYRQAIYRALDMPGCRVIPFFGSFLRDIRSILYGIPSIVVLPTEGCQHLEHISDFAGEDRFMTRIGVGGLINMEKIQQSHVILNDIHLFQEHARIQETQRITEDNDDEKEEKNIYEDDSDYDLNTSYHSFAKSTTSNHGVMMISPKSSKIRLHDLQTLYHGTTVVRWDSSSGQSSICFLKLENDTGTLAWRRPPWSGLKGATPTPPGHPQYILNRDIDCPQTCALYARYNAGINVIEDMEEGHVDLAAVKSITLGSTSADLNSIARKHNMLSLTSNNCLTIIHGANLPENRPIEFIFPSLTARIWHRALKRLVHGMQILRGRNTDLRLHWLKEQYLQLYYETDTPRRPIAADAIKLFGGRKWPNENTRSTSQEKATQPLGLHRTNSVLPGHTKANKKKSATGVLPNRDTPKKATFTTDFSQRKQVDDSKFKKNSTTKKFNPSSLFRPRNITFNFVSLGFKPNDPKRLSFRHKVNERRHDNITRTMVLDFLDFVELFKAFSLRCRKDLFQEFARYATTTPIEWKMPKELLEWKCDKHELGIITRNSILDERLESQSKVQIDIMALSSVIHNSATCSVSTFNAAQKGRQNEGRLSDSSTNIASDKSCMGIAELKQFLIKEQEETNVSDERCMQIIARHERDPEFRKLCKLSAEGFARYLMDKENYAFVSEHAKQSDEDMDHPLSHYYIESSHNTYLTGHQLRGESSVDIYSQVLLSGCRCVELDCWDGDDGYPIIYHGHTLTSKISFRSAVEAISKSAFITSPYPVILSIENHCSLAQQQKMAKIFIDVIGDHLLKDFLSDSHLLEDANLPSPNQLKYKILIKNKKLRMSENHNARYRASDSGRPSLPAPYDDDDDEEYDDEDDTMSRDIRQSSAATPEVCVEKCSEPKSSPLFNTLKIMEGEIDRPRSSSFGSQKALSPNGRQSRPRSGSLGNVSVGQEKKLAIATLSQSPSDTNLYIDSEKMISPDTPSSASRSWSRKNTFKKPKSSNESYDAKISSTSSHSACRVRSRESESEATYPSRRTSYEETKLHSVNRPKSSMDAFDWQFDPSGQSVASDHDSPPKNKRKKAAIAQELSDLVIYTQAVKFRGVSSMTSSIQSKLKKSTGRRSGSQITLESERSELSVPTFGNSKLSRIVRNGPNCFQLPSLNEGKAKQVCRRQPTLVVTHTERNLMRTYPAPTRIDSSNFNPVIFWAFGIQMVALNYQTEDTPMQVQTAMFEQNCRSGYVLKPRMMWDKTHPLFGRFNPWDKELDAVNACKLEITVISGQYACPNNFNGHPMVEVEIFGIPCDCTKYKCKTIKENAVNPIWNESCSFPLMMPDLCFVRFTVIDTNAGQTVAAQRVIPVKRLRSGYRHLRLRTPGNQKLELSSLFIKTHQRELDNLSECGNLSLDSYKTDKSESINIPFFPFVKQNIPNHKRRGFQINIYGVTTFEEYTSIKVTQEATVYEAIQMVLQKANKVEDSADDYALIEHVYRNWHRNEADRGTQRLLDPKEKIMLAQSKWKGQGRFVLIKKNNDPSTRAWISTFYKDQKRRQESQDGVGQDSEWVEQTSNQIFIVCIHNVSDEQKYTILQAPITSTSQDVISQAIIKGRRKERPSQFVLVEETSTNISGRSTPAYRILADDENVYAAQQAWRASSANFVLMDRTKAFELLEKTQKSSKSGALQKLHMMKLPSAFTKKKSSKESDENDASNRRTRSLPETANLQVRITRTSDSGLLTSGRKSRSPSPSLRSMDRAP</sequence>
<dbReference type="FunFam" id="3.20.20.190:FF:000039">
    <property type="entry name" value="Phosphoinositide phospholipase C"/>
    <property type="match status" value="1"/>
</dbReference>
<dbReference type="SMART" id="SM00239">
    <property type="entry name" value="C2"/>
    <property type="match status" value="1"/>
</dbReference>
<feature type="compositionally biased region" description="Polar residues" evidence="11">
    <location>
        <begin position="926"/>
        <end position="935"/>
    </location>
</feature>
<feature type="compositionally biased region" description="Polar residues" evidence="11">
    <location>
        <begin position="2598"/>
        <end position="2626"/>
    </location>
</feature>
<evidence type="ECO:0000259" key="15">
    <source>
        <dbReference type="PROSITE" id="PS50200"/>
    </source>
</evidence>
<dbReference type="SUPFAM" id="SSF51695">
    <property type="entry name" value="PLC-like phosphodiesterases"/>
    <property type="match status" value="1"/>
</dbReference>
<dbReference type="PROSITE" id="PS50088">
    <property type="entry name" value="ANK_REPEAT"/>
    <property type="match status" value="2"/>
</dbReference>
<dbReference type="PANTHER" id="PTHR10336">
    <property type="entry name" value="PHOSPHOINOSITIDE-SPECIFIC PHOSPHOLIPASE C FAMILY PROTEIN"/>
    <property type="match status" value="1"/>
</dbReference>
<dbReference type="InterPro" id="IPR029071">
    <property type="entry name" value="Ubiquitin-like_domsf"/>
</dbReference>
<dbReference type="GO" id="GO:0046488">
    <property type="term" value="P:phosphatidylinositol metabolic process"/>
    <property type="evidence" value="ECO:0007669"/>
    <property type="project" value="TreeGrafter"/>
</dbReference>
<dbReference type="PROSITE" id="PS50008">
    <property type="entry name" value="PIPLC_Y_DOMAIN"/>
    <property type="match status" value="1"/>
</dbReference>
<dbReference type="Gene3D" id="3.10.20.90">
    <property type="entry name" value="Phosphatidylinositol 3-kinase Catalytic Subunit, Chain A, domain 1"/>
    <property type="match status" value="2"/>
</dbReference>
<evidence type="ECO:0000256" key="10">
    <source>
        <dbReference type="RuleBase" id="RU361133"/>
    </source>
</evidence>
<feature type="compositionally biased region" description="Low complexity" evidence="11">
    <location>
        <begin position="46"/>
        <end position="59"/>
    </location>
</feature>
<dbReference type="Gene3D" id="1.25.40.20">
    <property type="entry name" value="Ankyrin repeat-containing domain"/>
    <property type="match status" value="1"/>
</dbReference>
<evidence type="ECO:0000313" key="17">
    <source>
        <dbReference type="Proteomes" id="UP000549394"/>
    </source>
</evidence>
<keyword evidence="3" id="KW-0963">Cytoplasm</keyword>
<feature type="compositionally biased region" description="Polar residues" evidence="11">
    <location>
        <begin position="548"/>
        <end position="566"/>
    </location>
</feature>
<accession>A0A7I8W4T4</accession>
<dbReference type="SUPFAM" id="SSF48371">
    <property type="entry name" value="ARM repeat"/>
    <property type="match status" value="1"/>
</dbReference>
<dbReference type="GO" id="GO:0048015">
    <property type="term" value="P:phosphatidylinositol-mediated signaling"/>
    <property type="evidence" value="ECO:0007669"/>
    <property type="project" value="TreeGrafter"/>
</dbReference>
<comment type="catalytic activity">
    <reaction evidence="10">
        <text>a 1,2-diacyl-sn-glycero-3-phospho-(1D-myo-inositol-4,5-bisphosphate) + H2O = 1D-myo-inositol 1,4,5-trisphosphate + a 1,2-diacyl-sn-glycerol + H(+)</text>
        <dbReference type="Rhea" id="RHEA:33179"/>
        <dbReference type="ChEBI" id="CHEBI:15377"/>
        <dbReference type="ChEBI" id="CHEBI:15378"/>
        <dbReference type="ChEBI" id="CHEBI:17815"/>
        <dbReference type="ChEBI" id="CHEBI:58456"/>
        <dbReference type="ChEBI" id="CHEBI:203600"/>
        <dbReference type="EC" id="3.1.4.11"/>
    </reaction>
</comment>
<dbReference type="Gene3D" id="1.10.238.10">
    <property type="entry name" value="EF-hand"/>
    <property type="match status" value="1"/>
</dbReference>
<dbReference type="EC" id="3.1.4.11" evidence="2 10"/>
<dbReference type="CDD" id="cd17114">
    <property type="entry name" value="RA_PLC-epsilon"/>
    <property type="match status" value="1"/>
</dbReference>